<keyword evidence="1 3" id="KW-0456">Lyase</keyword>
<dbReference type="SUPFAM" id="SSF54637">
    <property type="entry name" value="Thioesterase/thiol ester dehydrase-isomerase"/>
    <property type="match status" value="1"/>
</dbReference>
<gene>
    <name evidence="3" type="primary">phaJ_1</name>
    <name evidence="3" type="ORF">GALL_97870</name>
</gene>
<dbReference type="GO" id="GO:0006633">
    <property type="term" value="P:fatty acid biosynthetic process"/>
    <property type="evidence" value="ECO:0007669"/>
    <property type="project" value="InterPro"/>
</dbReference>
<reference evidence="3" key="1">
    <citation type="submission" date="2016-10" db="EMBL/GenBank/DDBJ databases">
        <title>Sequence of Gallionella enrichment culture.</title>
        <authorList>
            <person name="Poehlein A."/>
            <person name="Muehling M."/>
            <person name="Daniel R."/>
        </authorList>
    </citation>
    <scope>NUCLEOTIDE SEQUENCE</scope>
</reference>
<dbReference type="AlphaFoldDB" id="A0A1J5T242"/>
<dbReference type="GO" id="GO:0019171">
    <property type="term" value="F:(3R)-hydroxyacyl-[acyl-carrier-protein] dehydratase activity"/>
    <property type="evidence" value="ECO:0007669"/>
    <property type="project" value="TreeGrafter"/>
</dbReference>
<dbReference type="CDD" id="cd03449">
    <property type="entry name" value="R_hydratase"/>
    <property type="match status" value="1"/>
</dbReference>
<name>A0A1J5T242_9ZZZZ</name>
<evidence type="ECO:0000256" key="1">
    <source>
        <dbReference type="ARBA" id="ARBA00023239"/>
    </source>
</evidence>
<evidence type="ECO:0000313" key="3">
    <source>
        <dbReference type="EMBL" id="OIR07924.1"/>
    </source>
</evidence>
<comment type="caution">
    <text evidence="3">The sequence shown here is derived from an EMBL/GenBank/DDBJ whole genome shotgun (WGS) entry which is preliminary data.</text>
</comment>
<evidence type="ECO:0000259" key="2">
    <source>
        <dbReference type="Pfam" id="PF01575"/>
    </source>
</evidence>
<dbReference type="InterPro" id="IPR050965">
    <property type="entry name" value="UPF0336/Enoyl-CoA_hydratase"/>
</dbReference>
<protein>
    <submittedName>
        <fullName evidence="3">(R)-specific enoyl-CoA hydratase</fullName>
        <ecNumber evidence="3">4.2.1.119</ecNumber>
    </submittedName>
</protein>
<dbReference type="InterPro" id="IPR002539">
    <property type="entry name" value="MaoC-like_dom"/>
</dbReference>
<dbReference type="FunFam" id="3.10.129.10:FF:000042">
    <property type="entry name" value="MaoC domain protein dehydratase"/>
    <property type="match status" value="1"/>
</dbReference>
<dbReference type="PANTHER" id="PTHR43437">
    <property type="entry name" value="HYDROXYACYL-THIOESTER DEHYDRATASE TYPE 2, MITOCHONDRIAL-RELATED"/>
    <property type="match status" value="1"/>
</dbReference>
<dbReference type="EC" id="4.2.1.119" evidence="3"/>
<dbReference type="InterPro" id="IPR003965">
    <property type="entry name" value="Fatty_acid_synthase"/>
</dbReference>
<dbReference type="InterPro" id="IPR029069">
    <property type="entry name" value="HotDog_dom_sf"/>
</dbReference>
<dbReference type="GO" id="GO:0005835">
    <property type="term" value="C:fatty acid synthase complex"/>
    <property type="evidence" value="ECO:0007669"/>
    <property type="project" value="InterPro"/>
</dbReference>
<dbReference type="PRINTS" id="PR01483">
    <property type="entry name" value="FASYNTHASE"/>
</dbReference>
<dbReference type="EMBL" id="MLJW01000034">
    <property type="protein sequence ID" value="OIR07924.1"/>
    <property type="molecule type" value="Genomic_DNA"/>
</dbReference>
<dbReference type="PANTHER" id="PTHR43437:SF3">
    <property type="entry name" value="HYDROXYACYL-THIOESTER DEHYDRATASE TYPE 2, MITOCHONDRIAL"/>
    <property type="match status" value="1"/>
</dbReference>
<feature type="domain" description="MaoC-like" evidence="2">
    <location>
        <begin position="18"/>
        <end position="127"/>
    </location>
</feature>
<dbReference type="Pfam" id="PF01575">
    <property type="entry name" value="MaoC_dehydratas"/>
    <property type="match status" value="1"/>
</dbReference>
<dbReference type="Gene3D" id="3.10.129.10">
    <property type="entry name" value="Hotdog Thioesterase"/>
    <property type="match status" value="1"/>
</dbReference>
<dbReference type="GO" id="GO:0004312">
    <property type="term" value="F:fatty acid synthase activity"/>
    <property type="evidence" value="ECO:0007669"/>
    <property type="project" value="InterPro"/>
</dbReference>
<proteinExistence type="predicted"/>
<sequence>MSDLHGFYFEDLSVGQTASYAKTVTEADVILFAGISGDTNPVHLNEEFASATMFKGRIAHGMLSAGFISTVFGTKLPGPGCIYLSQNLKFKAPVKIGDTVVAKVEVVELMPEKKRASFKTTVTVGTTTVIDGDAVLMVPSRG</sequence>
<accession>A0A1J5T242</accession>
<organism evidence="3">
    <name type="scientific">mine drainage metagenome</name>
    <dbReference type="NCBI Taxonomy" id="410659"/>
    <lineage>
        <taxon>unclassified sequences</taxon>
        <taxon>metagenomes</taxon>
        <taxon>ecological metagenomes</taxon>
    </lineage>
</organism>
<dbReference type="GO" id="GO:0018812">
    <property type="term" value="F:3-hydroxyacyl-CoA dehydratase activity"/>
    <property type="evidence" value="ECO:0007669"/>
    <property type="project" value="UniProtKB-EC"/>
</dbReference>